<dbReference type="EMBL" id="HBFO01008562">
    <property type="protein sequence ID" value="CAD8814936.1"/>
    <property type="molecule type" value="Transcribed_RNA"/>
</dbReference>
<evidence type="ECO:0000313" key="1">
    <source>
        <dbReference type="EMBL" id="CAD8814936.1"/>
    </source>
</evidence>
<dbReference type="FunFam" id="3.30.420.40:FF:000127">
    <property type="entry name" value="actin-related protein 4"/>
    <property type="match status" value="1"/>
</dbReference>
<dbReference type="AlphaFoldDB" id="A0A7S1ENS4"/>
<protein>
    <submittedName>
        <fullName evidence="1">Uncharacterized protein</fullName>
    </submittedName>
</protein>
<dbReference type="InterPro" id="IPR004000">
    <property type="entry name" value="Actin"/>
</dbReference>
<gene>
    <name evidence="1" type="ORF">OMED0930_LOCUS6056</name>
</gene>
<dbReference type="Pfam" id="PF00022">
    <property type="entry name" value="Actin"/>
    <property type="match status" value="1"/>
</dbReference>
<accession>A0A7S1ENS4</accession>
<dbReference type="InterPro" id="IPR043129">
    <property type="entry name" value="ATPase_NBD"/>
</dbReference>
<name>A0A7S1ENS4_9CHLO</name>
<sequence>MVAYELPDGNTVEVGVERFQIPELLFQPELLKEMNITVPGIDGDTKLKSIQELVLECINNSDVDVRKDLWGNLALSGGSSMFTSMRERVEGALFDHAPQNVRTKVIASMNSVERRFATWIGGSILASLGSFQQLWMSKQEYEEHGASLIGKKCP</sequence>
<dbReference type="Gene3D" id="3.90.640.10">
    <property type="entry name" value="Actin, Chain A, domain 4"/>
    <property type="match status" value="1"/>
</dbReference>
<dbReference type="SUPFAM" id="SSF53067">
    <property type="entry name" value="Actin-like ATPase domain"/>
    <property type="match status" value="1"/>
</dbReference>
<dbReference type="PANTHER" id="PTHR11937">
    <property type="entry name" value="ACTIN"/>
    <property type="match status" value="1"/>
</dbReference>
<dbReference type="Gene3D" id="3.30.420.40">
    <property type="match status" value="2"/>
</dbReference>
<proteinExistence type="predicted"/>
<reference evidence="1" key="1">
    <citation type="submission" date="2021-01" db="EMBL/GenBank/DDBJ databases">
        <authorList>
            <person name="Corre E."/>
            <person name="Pelletier E."/>
            <person name="Niang G."/>
            <person name="Scheremetjew M."/>
            <person name="Finn R."/>
            <person name="Kale V."/>
            <person name="Holt S."/>
            <person name="Cochrane G."/>
            <person name="Meng A."/>
            <person name="Brown T."/>
            <person name="Cohen L."/>
        </authorList>
    </citation>
    <scope>NUCLEOTIDE SEQUENCE</scope>
    <source>
        <strain evidence="1">Clade-D-RCC1621</strain>
    </source>
</reference>
<organism evidence="1">
    <name type="scientific">Ostreococcus mediterraneus</name>
    <dbReference type="NCBI Taxonomy" id="1486918"/>
    <lineage>
        <taxon>Eukaryota</taxon>
        <taxon>Viridiplantae</taxon>
        <taxon>Chlorophyta</taxon>
        <taxon>Mamiellophyceae</taxon>
        <taxon>Mamiellales</taxon>
        <taxon>Bathycoccaceae</taxon>
        <taxon>Ostreococcus</taxon>
    </lineage>
</organism>